<dbReference type="Pfam" id="PF13488">
    <property type="entry name" value="Gly-zipper_Omp"/>
    <property type="match status" value="1"/>
</dbReference>
<dbReference type="InterPro" id="IPR039567">
    <property type="entry name" value="Gly-zipper"/>
</dbReference>
<dbReference type="AlphaFoldDB" id="A0NPR8"/>
<name>A0NPR8_ROSAI</name>
<protein>
    <recommendedName>
        <fullName evidence="1">Glycine zipper domain-containing protein</fullName>
    </recommendedName>
</protein>
<reference evidence="2 3" key="1">
    <citation type="submission" date="2006-05" db="EMBL/GenBank/DDBJ databases">
        <authorList>
            <person name="King G."/>
            <person name="Ferriera S."/>
            <person name="Johnson J."/>
            <person name="Kravitz S."/>
            <person name="Beeson K."/>
            <person name="Sutton G."/>
            <person name="Rogers Y.-H."/>
            <person name="Friedman R."/>
            <person name="Frazier M."/>
            <person name="Venter J.C."/>
        </authorList>
    </citation>
    <scope>NUCLEOTIDE SEQUENCE [LARGE SCALE GENOMIC DNA]</scope>
    <source>
        <strain evidence="3">ATCC 25650 / DSM 13394 / JCM 20685 / NBRC 16684 / NCIMB 2208 / IAM 12614 / B1</strain>
    </source>
</reference>
<sequence>MRSERETDFMKKLVLLAAVGLALAGCQSDSQRDRALVGGGLGAATGAAIGAAATGDVGGALVGGAIGAAGGAIVGSATTPKNCVAYDRYGNPYRVACP</sequence>
<gene>
    <name evidence="2" type="ORF">SIAM614_18939</name>
</gene>
<evidence type="ECO:0000313" key="3">
    <source>
        <dbReference type="Proteomes" id="UP000004848"/>
    </source>
</evidence>
<accession>A0NPR8</accession>
<evidence type="ECO:0000313" key="2">
    <source>
        <dbReference type="EMBL" id="EAV45431.1"/>
    </source>
</evidence>
<proteinExistence type="predicted"/>
<evidence type="ECO:0000259" key="1">
    <source>
        <dbReference type="Pfam" id="PF13488"/>
    </source>
</evidence>
<comment type="caution">
    <text evidence="2">The sequence shown here is derived from an EMBL/GenBank/DDBJ whole genome shotgun (WGS) entry which is preliminary data.</text>
</comment>
<feature type="domain" description="Glycine zipper" evidence="1">
    <location>
        <begin position="37"/>
        <end position="79"/>
    </location>
</feature>
<dbReference type="PROSITE" id="PS51257">
    <property type="entry name" value="PROKAR_LIPOPROTEIN"/>
    <property type="match status" value="1"/>
</dbReference>
<organism evidence="2 3">
    <name type="scientific">Roseibium aggregatum (strain ATCC 25650 / DSM 13394 / JCM 20685 / NBRC 16684 / NCIMB 2208 / IAM 12614 / B1)</name>
    <name type="common">Stappia aggregata</name>
    <dbReference type="NCBI Taxonomy" id="384765"/>
    <lineage>
        <taxon>Bacteria</taxon>
        <taxon>Pseudomonadati</taxon>
        <taxon>Pseudomonadota</taxon>
        <taxon>Alphaproteobacteria</taxon>
        <taxon>Hyphomicrobiales</taxon>
        <taxon>Stappiaceae</taxon>
        <taxon>Roseibium</taxon>
    </lineage>
</organism>
<dbReference type="EMBL" id="AAUW01000003">
    <property type="protein sequence ID" value="EAV45431.1"/>
    <property type="molecule type" value="Genomic_DNA"/>
</dbReference>
<dbReference type="Proteomes" id="UP000004848">
    <property type="component" value="Unassembled WGS sequence"/>
</dbReference>